<keyword evidence="3" id="KW-0408">Iron</keyword>
<keyword evidence="3" id="KW-0963">Cytoplasm</keyword>
<dbReference type="SUPFAM" id="SSF102114">
    <property type="entry name" value="Radical SAM enzymes"/>
    <property type="match status" value="1"/>
</dbReference>
<dbReference type="STRING" id="545501.BN997_04142"/>
<comment type="similarity">
    <text evidence="1">Belongs to the anaerobic coproporphyrinogen-III oxidase family. HemW subfamily.</text>
</comment>
<dbReference type="GO" id="GO:0051539">
    <property type="term" value="F:4 iron, 4 sulfur cluster binding"/>
    <property type="evidence" value="ECO:0007669"/>
    <property type="project" value="UniProtKB-UniRule"/>
</dbReference>
<dbReference type="GO" id="GO:0046872">
    <property type="term" value="F:metal ion binding"/>
    <property type="evidence" value="ECO:0007669"/>
    <property type="project" value="UniProtKB-UniRule"/>
</dbReference>
<dbReference type="InterPro" id="IPR004559">
    <property type="entry name" value="HemW-like"/>
</dbReference>
<sequence length="393" mass="45667">MQVQSVYIHIPFCKQICHYCNFVKYFYMETKADAFIDALIKEIDTAIPGRKNVFRTIYMGGGTPTALSMEQLQKLFQFLNEKFDLSSCEEFTIEINPGDIDTDKAKLLHGYGVNRISFGVQVMDDEMLEKIGRMHRVKDVYTTVDILTQSNFSNISLDLIYALPDQTVAHFEKTLKEALQFGLPHYSTYALQIEPKTVFYHKRRKGALHQPPEDDEVEMYQLLQENMKKQGVYQYEISNFAKPGFESKHNLTYWNNDYYFGFGAGAHGYLPGKRTANYKPLGTYMKEISRSGSAVEHFEEITLQDQIEEELFLQLRKAEGINTEAFRERYGLSLDKLYQEELLQLTNDKLVTYHDGSYVLTNRGMLLGDRVFQQFLLLENFEQKIKEVKSQTV</sequence>
<protein>
    <recommendedName>
        <fullName evidence="2 3">Heme chaperone HemW</fullName>
    </recommendedName>
</protein>
<dbReference type="Gene3D" id="3.80.30.20">
    <property type="entry name" value="tm_1862 like domain"/>
    <property type="match status" value="1"/>
</dbReference>
<keyword evidence="3" id="KW-0004">4Fe-4S</keyword>
<evidence type="ECO:0000256" key="1">
    <source>
        <dbReference type="ARBA" id="ARBA00006100"/>
    </source>
</evidence>
<dbReference type="EMBL" id="CDGG01000001">
    <property type="protein sequence ID" value="CEI84199.1"/>
    <property type="molecule type" value="Genomic_DNA"/>
</dbReference>
<dbReference type="SFLD" id="SFLDS00029">
    <property type="entry name" value="Radical_SAM"/>
    <property type="match status" value="1"/>
</dbReference>
<dbReference type="GO" id="GO:0006779">
    <property type="term" value="P:porphyrin-containing compound biosynthetic process"/>
    <property type="evidence" value="ECO:0007669"/>
    <property type="project" value="InterPro"/>
</dbReference>
<gene>
    <name evidence="5" type="primary">hemN</name>
    <name evidence="5" type="ORF">BN997_04142</name>
</gene>
<dbReference type="PROSITE" id="PS51918">
    <property type="entry name" value="RADICAL_SAM"/>
    <property type="match status" value="1"/>
</dbReference>
<dbReference type="InterPro" id="IPR006638">
    <property type="entry name" value="Elp3/MiaA/NifB-like_rSAM"/>
</dbReference>
<name>A0A0A1MXB9_9BACI</name>
<dbReference type="SFLD" id="SFLDF00562">
    <property type="entry name" value="HemN-like__clustered_with_heat"/>
    <property type="match status" value="1"/>
</dbReference>
<dbReference type="GO" id="GO:0005737">
    <property type="term" value="C:cytoplasm"/>
    <property type="evidence" value="ECO:0007669"/>
    <property type="project" value="UniProtKB-SubCell"/>
</dbReference>
<keyword evidence="6" id="KW-1185">Reference proteome</keyword>
<dbReference type="OrthoDB" id="9808022at2"/>
<dbReference type="SMART" id="SM00729">
    <property type="entry name" value="Elp3"/>
    <property type="match status" value="1"/>
</dbReference>
<dbReference type="Proteomes" id="UP000040453">
    <property type="component" value="Unassembled WGS sequence"/>
</dbReference>
<keyword evidence="3" id="KW-0143">Chaperone</keyword>
<dbReference type="InterPro" id="IPR034505">
    <property type="entry name" value="Coproporphyrinogen-III_oxidase"/>
</dbReference>
<accession>A0A0A1MXB9</accession>
<comment type="subcellular location">
    <subcellularLocation>
        <location evidence="3">Cytoplasm</location>
    </subcellularLocation>
</comment>
<organism evidence="5 6">
    <name type="scientific">Oceanobacillus oncorhynchi</name>
    <dbReference type="NCBI Taxonomy" id="545501"/>
    <lineage>
        <taxon>Bacteria</taxon>
        <taxon>Bacillati</taxon>
        <taxon>Bacillota</taxon>
        <taxon>Bacilli</taxon>
        <taxon>Bacillales</taxon>
        <taxon>Bacillaceae</taxon>
        <taxon>Oceanobacillus</taxon>
    </lineage>
</organism>
<keyword evidence="3" id="KW-0949">S-adenosyl-L-methionine</keyword>
<dbReference type="GO" id="GO:0004109">
    <property type="term" value="F:coproporphyrinogen oxidase activity"/>
    <property type="evidence" value="ECO:0007669"/>
    <property type="project" value="InterPro"/>
</dbReference>
<dbReference type="RefSeq" id="WP_042534853.1">
    <property type="nucleotide sequence ID" value="NZ_CAXOIH010000001.1"/>
</dbReference>
<dbReference type="InterPro" id="IPR058240">
    <property type="entry name" value="rSAM_sf"/>
</dbReference>
<dbReference type="InterPro" id="IPR010723">
    <property type="entry name" value="HemN_C"/>
</dbReference>
<dbReference type="InterPro" id="IPR007197">
    <property type="entry name" value="rSAM"/>
</dbReference>
<dbReference type="PANTHER" id="PTHR13932">
    <property type="entry name" value="COPROPORPHYRINIGEN III OXIDASE"/>
    <property type="match status" value="1"/>
</dbReference>
<reference evidence="5 6" key="1">
    <citation type="submission" date="2014-11" db="EMBL/GenBank/DDBJ databases">
        <authorList>
            <person name="Urmite Genomes Urmite Genomes"/>
        </authorList>
    </citation>
    <scope>NUCLEOTIDE SEQUENCE [LARGE SCALE GENOMIC DNA]</scope>
    <source>
        <strain evidence="5 6">Oc5</strain>
    </source>
</reference>
<dbReference type="InterPro" id="IPR023404">
    <property type="entry name" value="rSAM_horseshoe"/>
</dbReference>
<dbReference type="SFLD" id="SFLDG01065">
    <property type="entry name" value="anaerobic_coproporphyrinogen-I"/>
    <property type="match status" value="1"/>
</dbReference>
<comment type="function">
    <text evidence="3">Probably acts as a heme chaperone, transferring heme to an unknown acceptor. Binds one molecule of heme per monomer, possibly covalently. Binds 1 [4Fe-4S] cluster. The cluster is coordinated with 3 cysteines and an exchangeable S-adenosyl-L-methionine.</text>
</comment>
<dbReference type="AlphaFoldDB" id="A0A0A1MXB9"/>
<evidence type="ECO:0000256" key="2">
    <source>
        <dbReference type="ARBA" id="ARBA00017228"/>
    </source>
</evidence>
<dbReference type="CDD" id="cd01335">
    <property type="entry name" value="Radical_SAM"/>
    <property type="match status" value="1"/>
</dbReference>
<keyword evidence="3" id="KW-0411">Iron-sulfur</keyword>
<dbReference type="PANTHER" id="PTHR13932:SF5">
    <property type="entry name" value="RADICAL S-ADENOSYL METHIONINE DOMAIN-CONTAINING PROTEIN 1, MITOCHONDRIAL"/>
    <property type="match status" value="1"/>
</dbReference>
<evidence type="ECO:0000313" key="6">
    <source>
        <dbReference type="Proteomes" id="UP000040453"/>
    </source>
</evidence>
<dbReference type="NCBIfam" id="TIGR00539">
    <property type="entry name" value="hemN_rel"/>
    <property type="match status" value="1"/>
</dbReference>
<feature type="domain" description="Radical SAM core" evidence="4">
    <location>
        <begin position="1"/>
        <end position="233"/>
    </location>
</feature>
<evidence type="ECO:0000313" key="5">
    <source>
        <dbReference type="EMBL" id="CEI84199.1"/>
    </source>
</evidence>
<keyword evidence="3" id="KW-0349">Heme</keyword>
<dbReference type="SFLD" id="SFLDF00288">
    <property type="entry name" value="HemN-like__clustered_with_nucl"/>
    <property type="match status" value="1"/>
</dbReference>
<proteinExistence type="inferred from homology"/>
<evidence type="ECO:0000259" key="4">
    <source>
        <dbReference type="PROSITE" id="PS51918"/>
    </source>
</evidence>
<dbReference type="Pfam" id="PF06969">
    <property type="entry name" value="HemN_C"/>
    <property type="match status" value="1"/>
</dbReference>
<dbReference type="Pfam" id="PF04055">
    <property type="entry name" value="Radical_SAM"/>
    <property type="match status" value="1"/>
</dbReference>
<evidence type="ECO:0000256" key="3">
    <source>
        <dbReference type="RuleBase" id="RU364116"/>
    </source>
</evidence>
<keyword evidence="3" id="KW-0479">Metal-binding</keyword>